<evidence type="ECO:0000259" key="3">
    <source>
        <dbReference type="Pfam" id="PF18830"/>
    </source>
</evidence>
<dbReference type="Proteomes" id="UP000729290">
    <property type="component" value="Unassembled WGS sequence"/>
</dbReference>
<dbReference type="Pfam" id="PF14195">
    <property type="entry name" value="DUF4316"/>
    <property type="match status" value="1"/>
</dbReference>
<evidence type="ECO:0000256" key="1">
    <source>
        <dbReference type="SAM" id="MobiDB-lite"/>
    </source>
</evidence>
<comment type="caution">
    <text evidence="4">The sequence shown here is derived from an EMBL/GenBank/DDBJ whole genome shotgun (WGS) entry which is preliminary data.</text>
</comment>
<evidence type="ECO:0000313" key="4">
    <source>
        <dbReference type="EMBL" id="MBM6878114.1"/>
    </source>
</evidence>
<keyword evidence="5" id="KW-1185">Reference proteome</keyword>
<dbReference type="Pfam" id="PF18830">
    <property type="entry name" value="LPD16"/>
    <property type="match status" value="1"/>
</dbReference>
<organism evidence="4 5">
    <name type="scientific">Anaerotignum lactatifermentans</name>
    <dbReference type="NCBI Taxonomy" id="160404"/>
    <lineage>
        <taxon>Bacteria</taxon>
        <taxon>Bacillati</taxon>
        <taxon>Bacillota</taxon>
        <taxon>Clostridia</taxon>
        <taxon>Lachnospirales</taxon>
        <taxon>Anaerotignaceae</taxon>
        <taxon>Anaerotignum</taxon>
    </lineage>
</organism>
<protein>
    <submittedName>
        <fullName evidence="4">DUF4316 domain-containing protein</fullName>
    </submittedName>
</protein>
<sequence length="196" mass="22633">MIQVTYPDRSFAAKCEYVDDYHLKVANELFHICQFAEILERGGGSCQPEPILELDRAAWDMGHRGFLAVQSSEFGWDYTFYDKEFHELDGGQLDDLEISLQEARNALAADFGWSRRSMTLISYDDFMEKVEGNYLRSAEMAMEDDYGMIDGIINNGKKQESEERQSVLEQLRTAEVPQPPELPVRTPSRDEPERCW</sequence>
<proteinExistence type="predicted"/>
<evidence type="ECO:0000313" key="5">
    <source>
        <dbReference type="Proteomes" id="UP000729290"/>
    </source>
</evidence>
<dbReference type="InterPro" id="IPR040568">
    <property type="entry name" value="LPD16"/>
</dbReference>
<feature type="compositionally biased region" description="Basic and acidic residues" evidence="1">
    <location>
        <begin position="157"/>
        <end position="166"/>
    </location>
</feature>
<name>A0ABS2G9F9_9FIRM</name>
<gene>
    <name evidence="4" type="ORF">H9X83_08055</name>
</gene>
<dbReference type="EMBL" id="JACSNV010000010">
    <property type="protein sequence ID" value="MBM6878114.1"/>
    <property type="molecule type" value="Genomic_DNA"/>
</dbReference>
<feature type="domain" description="DUF4316" evidence="2">
    <location>
        <begin position="133"/>
        <end position="172"/>
    </location>
</feature>
<accession>A0ABS2G9F9</accession>
<feature type="region of interest" description="Disordered" evidence="1">
    <location>
        <begin position="157"/>
        <end position="196"/>
    </location>
</feature>
<reference evidence="4 5" key="1">
    <citation type="journal article" date="2021" name="Sci. Rep.">
        <title>The distribution of antibiotic resistance genes in chicken gut microbiota commensals.</title>
        <authorList>
            <person name="Juricova H."/>
            <person name="Matiasovicova J."/>
            <person name="Kubasova T."/>
            <person name="Cejkova D."/>
            <person name="Rychlik I."/>
        </authorList>
    </citation>
    <scope>NUCLEOTIDE SEQUENCE [LARGE SCALE GENOMIC DNA]</scope>
    <source>
        <strain evidence="4 5">An431b</strain>
    </source>
</reference>
<evidence type="ECO:0000259" key="2">
    <source>
        <dbReference type="Pfam" id="PF14195"/>
    </source>
</evidence>
<feature type="compositionally biased region" description="Basic and acidic residues" evidence="1">
    <location>
        <begin position="187"/>
        <end position="196"/>
    </location>
</feature>
<feature type="domain" description="Large polyvalent protein-associated" evidence="3">
    <location>
        <begin position="56"/>
        <end position="132"/>
    </location>
</feature>
<dbReference type="InterPro" id="IPR025465">
    <property type="entry name" value="DUF4316"/>
</dbReference>